<dbReference type="EMBL" id="CYZE01000001">
    <property type="protein sequence ID" value="CUN42013.1"/>
    <property type="molecule type" value="Genomic_DNA"/>
</dbReference>
<protein>
    <recommendedName>
        <fullName evidence="5">Lipoprotein</fullName>
    </recommendedName>
</protein>
<feature type="compositionally biased region" description="Polar residues" evidence="1">
    <location>
        <begin position="33"/>
        <end position="65"/>
    </location>
</feature>
<dbReference type="Proteomes" id="UP000095651">
    <property type="component" value="Unassembled WGS sequence"/>
</dbReference>
<feature type="region of interest" description="Disordered" evidence="1">
    <location>
        <begin position="31"/>
        <end position="96"/>
    </location>
</feature>
<evidence type="ECO:0000313" key="4">
    <source>
        <dbReference type="Proteomes" id="UP000095651"/>
    </source>
</evidence>
<dbReference type="RefSeq" id="WP_055652598.1">
    <property type="nucleotide sequence ID" value="NZ_CABIXC010000001.1"/>
</dbReference>
<gene>
    <name evidence="3" type="ORF">ERS852407_00126</name>
</gene>
<evidence type="ECO:0008006" key="5">
    <source>
        <dbReference type="Google" id="ProtNLM"/>
    </source>
</evidence>
<evidence type="ECO:0000256" key="2">
    <source>
        <dbReference type="SAM" id="SignalP"/>
    </source>
</evidence>
<organism evidence="3 4">
    <name type="scientific">Hungatella hathewayi</name>
    <dbReference type="NCBI Taxonomy" id="154046"/>
    <lineage>
        <taxon>Bacteria</taxon>
        <taxon>Bacillati</taxon>
        <taxon>Bacillota</taxon>
        <taxon>Clostridia</taxon>
        <taxon>Lachnospirales</taxon>
        <taxon>Lachnospiraceae</taxon>
        <taxon>Hungatella</taxon>
    </lineage>
</organism>
<name>A0A173WR73_9FIRM</name>
<dbReference type="PROSITE" id="PS51257">
    <property type="entry name" value="PROKAR_LIPOPROTEIN"/>
    <property type="match status" value="1"/>
</dbReference>
<reference evidence="3 4" key="1">
    <citation type="submission" date="2015-09" db="EMBL/GenBank/DDBJ databases">
        <authorList>
            <consortium name="Pathogen Informatics"/>
        </authorList>
    </citation>
    <scope>NUCLEOTIDE SEQUENCE [LARGE SCALE GENOMIC DNA]</scope>
    <source>
        <strain evidence="3 4">2789STDY5608850</strain>
    </source>
</reference>
<feature type="signal peptide" evidence="2">
    <location>
        <begin position="1"/>
        <end position="30"/>
    </location>
</feature>
<evidence type="ECO:0000313" key="3">
    <source>
        <dbReference type="EMBL" id="CUN42013.1"/>
    </source>
</evidence>
<feature type="chain" id="PRO_5039229305" description="Lipoprotein" evidence="2">
    <location>
        <begin position="31"/>
        <end position="268"/>
    </location>
</feature>
<accession>A0A173WR73</accession>
<proteinExistence type="predicted"/>
<keyword evidence="2" id="KW-0732">Signal</keyword>
<sequence>MTGMNRPRTALIAAALVCVLASGGCASGHAAQENGTTGGQTAPTSAKSSQEVNAETTSSGIQEETSQSDKEMSAEPVNHVNGSSENGAAEAESRTSLDSLKLQETVLKGMVWTASEKRMVYNTADNSFAWWCLYGIAGTGAAQGETEVSVKTGKLKEYMSVLFEGKTELPAIPESMAGFIVPDEKDDAVIFHIEGAFDGSFTFSEPEPVDENHVKITGTWKTEETDPPAIQFYLVNRAGDDYPYTVQYMEMEGYVCNDILEGDRVFEP</sequence>
<evidence type="ECO:0000256" key="1">
    <source>
        <dbReference type="SAM" id="MobiDB-lite"/>
    </source>
</evidence>
<dbReference type="AlphaFoldDB" id="A0A173WR73"/>